<protein>
    <submittedName>
        <fullName evidence="2">Amino acid adenylation</fullName>
    </submittedName>
</protein>
<evidence type="ECO:0000313" key="3">
    <source>
        <dbReference type="Proteomes" id="UP000004471"/>
    </source>
</evidence>
<accession>F3G0G8</accession>
<proteinExistence type="predicted"/>
<reference evidence="2 3" key="1">
    <citation type="journal article" date="2011" name="PLoS Pathog.">
        <title>Dynamic evolution of pathogenicity revealed by sequencing and comparative genomics of 19 Pseudomonas syringae isolates.</title>
        <authorList>
            <person name="Baltrus D.A."/>
            <person name="Nishimura M.T."/>
            <person name="Romanchuk A."/>
            <person name="Chang J.H."/>
            <person name="Mukhtar M.S."/>
            <person name="Cherkis K."/>
            <person name="Roach J."/>
            <person name="Grant S.R."/>
            <person name="Jones C.D."/>
            <person name="Dangl J.L."/>
        </authorList>
    </citation>
    <scope>NUCLEOTIDE SEQUENCE [LARGE SCALE GENOMIC DNA]</scope>
    <source>
        <strain evidence="3">M301072PT</strain>
    </source>
</reference>
<name>F3G0G8_PSESX</name>
<dbReference type="AlphaFoldDB" id="F3G0G8"/>
<gene>
    <name evidence="2" type="ORF">PSYJA_45686</name>
</gene>
<feature type="non-terminal residue" evidence="2">
    <location>
        <position position="1"/>
    </location>
</feature>
<evidence type="ECO:0000313" key="2">
    <source>
        <dbReference type="EMBL" id="EGH35960.1"/>
    </source>
</evidence>
<comment type="caution">
    <text evidence="2">The sequence shown here is derived from an EMBL/GenBank/DDBJ whole genome shotgun (WGS) entry which is preliminary data.</text>
</comment>
<sequence length="36" mass="3970">FFRDMLGNVDEPTLPFGLQQVHGDGRDINQQPIGTG</sequence>
<dbReference type="HOGENOM" id="CLU_3361568_0_0_6"/>
<evidence type="ECO:0000256" key="1">
    <source>
        <dbReference type="SAM" id="MobiDB-lite"/>
    </source>
</evidence>
<feature type="non-terminal residue" evidence="2">
    <location>
        <position position="36"/>
    </location>
</feature>
<organism evidence="2 3">
    <name type="scientific">Pseudomonas syringae pv. japonica str. M301072</name>
    <dbReference type="NCBI Taxonomy" id="629262"/>
    <lineage>
        <taxon>Bacteria</taxon>
        <taxon>Pseudomonadati</taxon>
        <taxon>Pseudomonadota</taxon>
        <taxon>Gammaproteobacteria</taxon>
        <taxon>Pseudomonadales</taxon>
        <taxon>Pseudomonadaceae</taxon>
        <taxon>Pseudomonas</taxon>
        <taxon>Pseudomonas syringae</taxon>
    </lineage>
</organism>
<feature type="region of interest" description="Disordered" evidence="1">
    <location>
        <begin position="1"/>
        <end position="36"/>
    </location>
</feature>
<dbReference type="Proteomes" id="UP000004471">
    <property type="component" value="Unassembled WGS sequence"/>
</dbReference>
<dbReference type="EMBL" id="AEAH01004257">
    <property type="protein sequence ID" value="EGH35960.1"/>
    <property type="molecule type" value="Genomic_DNA"/>
</dbReference>